<dbReference type="Pfam" id="PF13187">
    <property type="entry name" value="Fer4_9"/>
    <property type="match status" value="1"/>
</dbReference>
<proteinExistence type="predicted"/>
<protein>
    <submittedName>
        <fullName evidence="7">Ferredoxin-type protein NapF</fullName>
    </submittedName>
</protein>
<comment type="caution">
    <text evidence="7">The sequence shown here is derived from an EMBL/GenBank/DDBJ whole genome shotgun (WGS) entry which is preliminary data.</text>
</comment>
<gene>
    <name evidence="7" type="primary">napF</name>
    <name evidence="7" type="ORF">H9854_05730</name>
</gene>
<evidence type="ECO:0000256" key="5">
    <source>
        <dbReference type="ARBA" id="ARBA00023014"/>
    </source>
</evidence>
<keyword evidence="1" id="KW-0004">4Fe-4S</keyword>
<keyword evidence="5" id="KW-0411">Iron-sulfur</keyword>
<reference evidence="7" key="1">
    <citation type="journal article" date="2021" name="PeerJ">
        <title>Extensive microbial diversity within the chicken gut microbiome revealed by metagenomics and culture.</title>
        <authorList>
            <person name="Gilroy R."/>
            <person name="Ravi A."/>
            <person name="Getino M."/>
            <person name="Pursley I."/>
            <person name="Horton D.L."/>
            <person name="Alikhan N.F."/>
            <person name="Baker D."/>
            <person name="Gharbi K."/>
            <person name="Hall N."/>
            <person name="Watson M."/>
            <person name="Adriaenssens E.M."/>
            <person name="Foster-Nyarko E."/>
            <person name="Jarju S."/>
            <person name="Secka A."/>
            <person name="Antonio M."/>
            <person name="Oren A."/>
            <person name="Chaudhuri R.R."/>
            <person name="La Ragione R."/>
            <person name="Hildebrand F."/>
            <person name="Pallen M.J."/>
        </authorList>
    </citation>
    <scope>NUCLEOTIDE SEQUENCE</scope>
    <source>
        <strain evidence="7">1193</strain>
    </source>
</reference>
<dbReference type="InterPro" id="IPR017896">
    <property type="entry name" value="4Fe4S_Fe-S-bd"/>
</dbReference>
<dbReference type="PROSITE" id="PS00198">
    <property type="entry name" value="4FE4S_FER_1"/>
    <property type="match status" value="1"/>
</dbReference>
<dbReference type="AlphaFoldDB" id="A0A9D1WM98"/>
<evidence type="ECO:0000256" key="3">
    <source>
        <dbReference type="ARBA" id="ARBA00022737"/>
    </source>
</evidence>
<keyword evidence="2" id="KW-0479">Metal-binding</keyword>
<feature type="domain" description="4Fe-4S ferredoxin-type" evidence="6">
    <location>
        <begin position="28"/>
        <end position="57"/>
    </location>
</feature>
<dbReference type="GO" id="GO:0051539">
    <property type="term" value="F:4 iron, 4 sulfur cluster binding"/>
    <property type="evidence" value="ECO:0007669"/>
    <property type="project" value="UniProtKB-KW"/>
</dbReference>
<name>A0A9D1WM98_9GAMM</name>
<keyword evidence="4" id="KW-0408">Iron</keyword>
<dbReference type="InterPro" id="IPR017900">
    <property type="entry name" value="4Fe4S_Fe_S_CS"/>
</dbReference>
<accession>A0A9D1WM98</accession>
<dbReference type="Proteomes" id="UP000824248">
    <property type="component" value="Unassembled WGS sequence"/>
</dbReference>
<dbReference type="PROSITE" id="PS51379">
    <property type="entry name" value="4FE4S_FER_2"/>
    <property type="match status" value="2"/>
</dbReference>
<sequence>MESIDVSRRALLKGSLRHERALRPPWAVSEALFLQLCTRCGECQGACETQIISRGDGGYPKIDFSRGECTFCQACVDSCPEGALAALGKSQGAVPWHHVANIGQECLGIKGVYCKSCGEVCEVGAISFTFGSGRVPVPNVMS</sequence>
<evidence type="ECO:0000259" key="6">
    <source>
        <dbReference type="PROSITE" id="PS51379"/>
    </source>
</evidence>
<evidence type="ECO:0000256" key="1">
    <source>
        <dbReference type="ARBA" id="ARBA00022485"/>
    </source>
</evidence>
<dbReference type="NCBIfam" id="TIGR00402">
    <property type="entry name" value="napF"/>
    <property type="match status" value="1"/>
</dbReference>
<feature type="domain" description="4Fe-4S ferredoxin-type" evidence="6">
    <location>
        <begin position="58"/>
        <end position="89"/>
    </location>
</feature>
<dbReference type="GO" id="GO:0046872">
    <property type="term" value="F:metal ion binding"/>
    <property type="evidence" value="ECO:0007669"/>
    <property type="project" value="UniProtKB-KW"/>
</dbReference>
<evidence type="ECO:0000313" key="7">
    <source>
        <dbReference type="EMBL" id="HIX61713.1"/>
    </source>
</evidence>
<dbReference type="CDD" id="cd10564">
    <property type="entry name" value="NapF_like"/>
    <property type="match status" value="1"/>
</dbReference>
<keyword evidence="3" id="KW-0677">Repeat</keyword>
<reference evidence="7" key="2">
    <citation type="submission" date="2021-04" db="EMBL/GenBank/DDBJ databases">
        <authorList>
            <person name="Gilroy R."/>
        </authorList>
    </citation>
    <scope>NUCLEOTIDE SEQUENCE</scope>
    <source>
        <strain evidence="7">1193</strain>
    </source>
</reference>
<organism evidence="7 8">
    <name type="scientific">Candidatus Halomonas stercoripullorum</name>
    <dbReference type="NCBI Taxonomy" id="2838617"/>
    <lineage>
        <taxon>Bacteria</taxon>
        <taxon>Pseudomonadati</taxon>
        <taxon>Pseudomonadota</taxon>
        <taxon>Gammaproteobacteria</taxon>
        <taxon>Oceanospirillales</taxon>
        <taxon>Halomonadaceae</taxon>
        <taxon>Halomonas</taxon>
    </lineage>
</organism>
<dbReference type="EMBL" id="DXFC01000173">
    <property type="protein sequence ID" value="HIX61713.1"/>
    <property type="molecule type" value="Genomic_DNA"/>
</dbReference>
<dbReference type="Gene3D" id="3.30.70.20">
    <property type="match status" value="1"/>
</dbReference>
<evidence type="ECO:0000313" key="8">
    <source>
        <dbReference type="Proteomes" id="UP000824248"/>
    </source>
</evidence>
<feature type="non-terminal residue" evidence="7">
    <location>
        <position position="142"/>
    </location>
</feature>
<dbReference type="SUPFAM" id="SSF54862">
    <property type="entry name" value="4Fe-4S ferredoxins"/>
    <property type="match status" value="1"/>
</dbReference>
<dbReference type="InterPro" id="IPR004496">
    <property type="entry name" value="NapF"/>
</dbReference>
<evidence type="ECO:0000256" key="2">
    <source>
        <dbReference type="ARBA" id="ARBA00022723"/>
    </source>
</evidence>
<evidence type="ECO:0000256" key="4">
    <source>
        <dbReference type="ARBA" id="ARBA00023004"/>
    </source>
</evidence>